<dbReference type="InterPro" id="IPR006015">
    <property type="entry name" value="Universal_stress_UspA"/>
</dbReference>
<gene>
    <name evidence="2" type="ORF">LLUT_LOCUS534</name>
</gene>
<evidence type="ECO:0000259" key="1">
    <source>
        <dbReference type="Pfam" id="PF00582"/>
    </source>
</evidence>
<organism evidence="2 3">
    <name type="scientific">Lupinus luteus</name>
    <name type="common">European yellow lupine</name>
    <dbReference type="NCBI Taxonomy" id="3873"/>
    <lineage>
        <taxon>Eukaryota</taxon>
        <taxon>Viridiplantae</taxon>
        <taxon>Streptophyta</taxon>
        <taxon>Embryophyta</taxon>
        <taxon>Tracheophyta</taxon>
        <taxon>Spermatophyta</taxon>
        <taxon>Magnoliopsida</taxon>
        <taxon>eudicotyledons</taxon>
        <taxon>Gunneridae</taxon>
        <taxon>Pentapetalae</taxon>
        <taxon>rosids</taxon>
        <taxon>fabids</taxon>
        <taxon>Fabales</taxon>
        <taxon>Fabaceae</taxon>
        <taxon>Papilionoideae</taxon>
        <taxon>50 kb inversion clade</taxon>
        <taxon>genistoids sensu lato</taxon>
        <taxon>core genistoids</taxon>
        <taxon>Genisteae</taxon>
        <taxon>Lupinus</taxon>
    </lineage>
</organism>
<dbReference type="PRINTS" id="PR01438">
    <property type="entry name" value="UNVRSLSTRESS"/>
</dbReference>
<accession>A0AAV1VRF1</accession>
<feature type="domain" description="UspA" evidence="1">
    <location>
        <begin position="27"/>
        <end position="185"/>
    </location>
</feature>
<dbReference type="EMBL" id="CAXHTB010000001">
    <property type="protein sequence ID" value="CAL0299474.1"/>
    <property type="molecule type" value="Genomic_DNA"/>
</dbReference>
<sequence length="194" mass="21296">MEARQSVMEETGGDSNYLGAGALERRMNMKVMVAIDESEGSFYALKWALDNLFTNKGIGSENEGKVFLVHVQQKINHYMPVPVGAGGAVFYPAPVVADSVQKAQEQISASIISRALQICKDRLVKAESMILKGDPREMICQAVEQIQVDLLIIGSRGLGMLKRTFLGSVSDYCAHHAKTPILIVKPPEEHSKKH</sequence>
<keyword evidence="3" id="KW-1185">Reference proteome</keyword>
<dbReference type="Gene3D" id="3.40.50.620">
    <property type="entry name" value="HUPs"/>
    <property type="match status" value="1"/>
</dbReference>
<proteinExistence type="predicted"/>
<dbReference type="InterPro" id="IPR014729">
    <property type="entry name" value="Rossmann-like_a/b/a_fold"/>
</dbReference>
<dbReference type="InterPro" id="IPR006016">
    <property type="entry name" value="UspA"/>
</dbReference>
<dbReference type="AlphaFoldDB" id="A0AAV1VRF1"/>
<evidence type="ECO:0000313" key="2">
    <source>
        <dbReference type="EMBL" id="CAL0299474.1"/>
    </source>
</evidence>
<dbReference type="Pfam" id="PF00582">
    <property type="entry name" value="Usp"/>
    <property type="match status" value="1"/>
</dbReference>
<reference evidence="2 3" key="1">
    <citation type="submission" date="2024-03" db="EMBL/GenBank/DDBJ databases">
        <authorList>
            <person name="Martinez-Hernandez J."/>
        </authorList>
    </citation>
    <scope>NUCLEOTIDE SEQUENCE [LARGE SCALE GENOMIC DNA]</scope>
</reference>
<dbReference type="CDD" id="cd23659">
    <property type="entry name" value="USP_At3g01520-like"/>
    <property type="match status" value="1"/>
</dbReference>
<dbReference type="PANTHER" id="PTHR31964">
    <property type="entry name" value="ADENINE NUCLEOTIDE ALPHA HYDROLASES-LIKE SUPERFAMILY PROTEIN"/>
    <property type="match status" value="1"/>
</dbReference>
<evidence type="ECO:0000313" key="3">
    <source>
        <dbReference type="Proteomes" id="UP001497480"/>
    </source>
</evidence>
<dbReference type="PANTHER" id="PTHR31964:SF124">
    <property type="entry name" value="ADENINE NUCLEOTIDE ALPHA HYDROLASES-LIKE SUPERFAMILY PROTEIN"/>
    <property type="match status" value="1"/>
</dbReference>
<name>A0AAV1VRF1_LUPLU</name>
<dbReference type="Proteomes" id="UP001497480">
    <property type="component" value="Unassembled WGS sequence"/>
</dbReference>
<dbReference type="SUPFAM" id="SSF52402">
    <property type="entry name" value="Adenine nucleotide alpha hydrolases-like"/>
    <property type="match status" value="1"/>
</dbReference>
<protein>
    <recommendedName>
        <fullName evidence="1">UspA domain-containing protein</fullName>
    </recommendedName>
</protein>
<comment type="caution">
    <text evidence="2">The sequence shown here is derived from an EMBL/GenBank/DDBJ whole genome shotgun (WGS) entry which is preliminary data.</text>
</comment>